<sequence>MEAEALRYLIHHIVLPPKLPQEDDWSISNERALLNLTLQAFRDFCNTLGVEHAEAAQQIEAVVNTIKNLIYCSNDGCISEIGLAESIRRLAASQLSGTIPLRVNEQNAGIIISRSDTDIVFEVFELAPLNAIVMSTPGRLA</sequence>
<evidence type="ECO:0000313" key="2">
    <source>
        <dbReference type="EMBL" id="KAF2003879.1"/>
    </source>
</evidence>
<accession>A0A6A5WSY0</accession>
<organism evidence="2 3">
    <name type="scientific">Amniculicola lignicola CBS 123094</name>
    <dbReference type="NCBI Taxonomy" id="1392246"/>
    <lineage>
        <taxon>Eukaryota</taxon>
        <taxon>Fungi</taxon>
        <taxon>Dikarya</taxon>
        <taxon>Ascomycota</taxon>
        <taxon>Pezizomycotina</taxon>
        <taxon>Dothideomycetes</taxon>
        <taxon>Pleosporomycetidae</taxon>
        <taxon>Pleosporales</taxon>
        <taxon>Amniculicolaceae</taxon>
        <taxon>Amniculicola</taxon>
    </lineage>
</organism>
<gene>
    <name evidence="2" type="ORF">P154DRAFT_531927</name>
</gene>
<evidence type="ECO:0000313" key="3">
    <source>
        <dbReference type="Proteomes" id="UP000799779"/>
    </source>
</evidence>
<feature type="domain" description="DUF6606" evidence="1">
    <location>
        <begin position="9"/>
        <end position="140"/>
    </location>
</feature>
<protein>
    <recommendedName>
        <fullName evidence="1">DUF6606 domain-containing protein</fullName>
    </recommendedName>
</protein>
<name>A0A6A5WSY0_9PLEO</name>
<dbReference type="AlphaFoldDB" id="A0A6A5WSY0"/>
<dbReference type="OrthoDB" id="3182339at2759"/>
<dbReference type="EMBL" id="ML977570">
    <property type="protein sequence ID" value="KAF2003879.1"/>
    <property type="molecule type" value="Genomic_DNA"/>
</dbReference>
<evidence type="ECO:0000259" key="1">
    <source>
        <dbReference type="Pfam" id="PF20255"/>
    </source>
</evidence>
<reference evidence="2" key="1">
    <citation type="journal article" date="2020" name="Stud. Mycol.">
        <title>101 Dothideomycetes genomes: a test case for predicting lifestyles and emergence of pathogens.</title>
        <authorList>
            <person name="Haridas S."/>
            <person name="Albert R."/>
            <person name="Binder M."/>
            <person name="Bloem J."/>
            <person name="Labutti K."/>
            <person name="Salamov A."/>
            <person name="Andreopoulos B."/>
            <person name="Baker S."/>
            <person name="Barry K."/>
            <person name="Bills G."/>
            <person name="Bluhm B."/>
            <person name="Cannon C."/>
            <person name="Castanera R."/>
            <person name="Culley D."/>
            <person name="Daum C."/>
            <person name="Ezra D."/>
            <person name="Gonzalez J."/>
            <person name="Henrissat B."/>
            <person name="Kuo A."/>
            <person name="Liang C."/>
            <person name="Lipzen A."/>
            <person name="Lutzoni F."/>
            <person name="Magnuson J."/>
            <person name="Mondo S."/>
            <person name="Nolan M."/>
            <person name="Ohm R."/>
            <person name="Pangilinan J."/>
            <person name="Park H.-J."/>
            <person name="Ramirez L."/>
            <person name="Alfaro M."/>
            <person name="Sun H."/>
            <person name="Tritt A."/>
            <person name="Yoshinaga Y."/>
            <person name="Zwiers L.-H."/>
            <person name="Turgeon B."/>
            <person name="Goodwin S."/>
            <person name="Spatafora J."/>
            <person name="Crous P."/>
            <person name="Grigoriev I."/>
        </authorList>
    </citation>
    <scope>NUCLEOTIDE SEQUENCE</scope>
    <source>
        <strain evidence="2">CBS 123094</strain>
    </source>
</reference>
<dbReference type="Proteomes" id="UP000799779">
    <property type="component" value="Unassembled WGS sequence"/>
</dbReference>
<dbReference type="Pfam" id="PF20255">
    <property type="entry name" value="DUF6606"/>
    <property type="match status" value="1"/>
</dbReference>
<dbReference type="InterPro" id="IPR046541">
    <property type="entry name" value="DUF6606"/>
</dbReference>
<proteinExistence type="predicted"/>
<keyword evidence="3" id="KW-1185">Reference proteome</keyword>